<reference evidence="2 3" key="1">
    <citation type="journal article" date="2016" name="Nat. Commun.">
        <title>Thousands of microbial genomes shed light on interconnected biogeochemical processes in an aquifer system.</title>
        <authorList>
            <person name="Anantharaman K."/>
            <person name="Brown C.T."/>
            <person name="Hug L.A."/>
            <person name="Sharon I."/>
            <person name="Castelle C.J."/>
            <person name="Probst A.J."/>
            <person name="Thomas B.C."/>
            <person name="Singh A."/>
            <person name="Wilkins M.J."/>
            <person name="Karaoz U."/>
            <person name="Brodie E.L."/>
            <person name="Williams K.H."/>
            <person name="Hubbard S.S."/>
            <person name="Banfield J.F."/>
        </authorList>
    </citation>
    <scope>NUCLEOTIDE SEQUENCE [LARGE SCALE GENOMIC DNA]</scope>
</reference>
<accession>A0A1G1V5V2</accession>
<evidence type="ECO:0000313" key="2">
    <source>
        <dbReference type="EMBL" id="OGY10766.1"/>
    </source>
</evidence>
<name>A0A1G1V5V2_9BACT</name>
<proteinExistence type="predicted"/>
<keyword evidence="1" id="KW-1133">Transmembrane helix</keyword>
<evidence type="ECO:0000313" key="3">
    <source>
        <dbReference type="Proteomes" id="UP000178319"/>
    </source>
</evidence>
<dbReference type="AlphaFoldDB" id="A0A1G1V5V2"/>
<dbReference type="Proteomes" id="UP000178319">
    <property type="component" value="Unassembled WGS sequence"/>
</dbReference>
<sequence>MLYFPTFSRLEVRLPEKANLSLARLFKAKLAPIKFAQRNAAMLKLFAAGSVGFALALALAVAFLTPPAVSQQATHPASTENSRPLLEITREVKRGSLIVPITSTDAEIYRPGDKIIDHIVVTNPTELHLYQLWVSGLISSPELEFVEFKPVWSQAEDWQLEFTSDQRYILRYGAGKHGFGSRQTVAIDLVFALKNVDRGSTPLGAMHSVMANLGTNRDSSVLVGSDIRSAAINKRLGIDLAGR</sequence>
<keyword evidence="1" id="KW-0472">Membrane</keyword>
<comment type="caution">
    <text evidence="2">The sequence shown here is derived from an EMBL/GenBank/DDBJ whole genome shotgun (WGS) entry which is preliminary data.</text>
</comment>
<protein>
    <submittedName>
        <fullName evidence="2">Uncharacterized protein</fullName>
    </submittedName>
</protein>
<organism evidence="2 3">
    <name type="scientific">Candidatus Blackburnbacteria bacterium RIFCSPHIGHO2_02_FULL_44_20</name>
    <dbReference type="NCBI Taxonomy" id="1797516"/>
    <lineage>
        <taxon>Bacteria</taxon>
        <taxon>Candidatus Blackburniibacteriota</taxon>
    </lineage>
</organism>
<dbReference type="EMBL" id="MHBZ01000030">
    <property type="protein sequence ID" value="OGY10766.1"/>
    <property type="molecule type" value="Genomic_DNA"/>
</dbReference>
<gene>
    <name evidence="2" type="ORF">A3D26_02910</name>
</gene>
<evidence type="ECO:0000256" key="1">
    <source>
        <dbReference type="SAM" id="Phobius"/>
    </source>
</evidence>
<dbReference type="STRING" id="1797516.A3D26_02910"/>
<feature type="transmembrane region" description="Helical" evidence="1">
    <location>
        <begin position="43"/>
        <end position="64"/>
    </location>
</feature>
<keyword evidence="1" id="KW-0812">Transmembrane</keyword>